<keyword evidence="3" id="KW-1185">Reference proteome</keyword>
<comment type="caution">
    <text evidence="2">The sequence shown here is derived from an EMBL/GenBank/DDBJ whole genome shotgun (WGS) entry which is preliminary data.</text>
</comment>
<dbReference type="InterPro" id="IPR052906">
    <property type="entry name" value="Type_IV_Methyl-Rstrct_Enzyme"/>
</dbReference>
<dbReference type="InterPro" id="IPR007560">
    <property type="entry name" value="Restrct_endonuc_IV_Mrr"/>
</dbReference>
<dbReference type="AlphaFoldDB" id="A0A969TWE5"/>
<reference evidence="2 3" key="1">
    <citation type="submission" date="2020-03" db="EMBL/GenBank/DDBJ databases">
        <title>Assessment of the enzymatic potential of alkaline-tolerant lipase obtained from Bacillus luteus H11 (technogenic soil) for the bioremediation of saline soils contaminated with petroleum substances.</title>
        <authorList>
            <person name="Kalwasinska A."/>
        </authorList>
    </citation>
    <scope>NUCLEOTIDE SEQUENCE [LARGE SCALE GENOMIC DNA]</scope>
    <source>
        <strain evidence="2 3">H11</strain>
    </source>
</reference>
<evidence type="ECO:0000259" key="1">
    <source>
        <dbReference type="Pfam" id="PF04471"/>
    </source>
</evidence>
<dbReference type="GO" id="GO:0003677">
    <property type="term" value="F:DNA binding"/>
    <property type="evidence" value="ECO:0007669"/>
    <property type="project" value="InterPro"/>
</dbReference>
<feature type="domain" description="Restriction endonuclease type IV Mrr" evidence="1">
    <location>
        <begin position="16"/>
        <end position="120"/>
    </location>
</feature>
<protein>
    <submittedName>
        <fullName evidence="2">Restriction endonuclease</fullName>
    </submittedName>
</protein>
<accession>A0A969TWE5</accession>
<dbReference type="Proteomes" id="UP000752012">
    <property type="component" value="Unassembled WGS sequence"/>
</dbReference>
<name>A0A969TWE5_9BACI</name>
<evidence type="ECO:0000313" key="3">
    <source>
        <dbReference type="Proteomes" id="UP000752012"/>
    </source>
</evidence>
<keyword evidence="2" id="KW-0540">Nuclease</keyword>
<proteinExistence type="predicted"/>
<dbReference type="Pfam" id="PF04471">
    <property type="entry name" value="Mrr_cat"/>
    <property type="match status" value="1"/>
</dbReference>
<evidence type="ECO:0000313" key="2">
    <source>
        <dbReference type="EMBL" id="NJP39370.1"/>
    </source>
</evidence>
<keyword evidence="2" id="KW-0255">Endonuclease</keyword>
<dbReference type="PANTHER" id="PTHR30015">
    <property type="entry name" value="MRR RESTRICTION SYSTEM PROTEIN"/>
    <property type="match status" value="1"/>
</dbReference>
<dbReference type="RefSeq" id="WP_168009702.1">
    <property type="nucleotide sequence ID" value="NZ_JAATHJ010000052.1"/>
</dbReference>
<dbReference type="GO" id="GO:0015666">
    <property type="term" value="F:restriction endodeoxyribonuclease activity"/>
    <property type="evidence" value="ECO:0007669"/>
    <property type="project" value="TreeGrafter"/>
</dbReference>
<gene>
    <name evidence="2" type="ORF">HCN83_17500</name>
</gene>
<organism evidence="2 3">
    <name type="scientific">Alkalicoccus luteus</name>
    <dbReference type="NCBI Taxonomy" id="1237094"/>
    <lineage>
        <taxon>Bacteria</taxon>
        <taxon>Bacillati</taxon>
        <taxon>Bacillota</taxon>
        <taxon>Bacilli</taxon>
        <taxon>Bacillales</taxon>
        <taxon>Bacillaceae</taxon>
        <taxon>Alkalicoccus</taxon>
    </lineage>
</organism>
<sequence>MGLFSKKKKDIHFEIVTGNDFEHIIAYYFQLTGAKKVEVSPPSNDGGKDVVFYEKKKKYIVECKKYTSQKIGRPKIQQFHSAIINENAAGGIFITTSYFTLAAIEYAQKHSIEIWDKDVLYTKLKKAKMNPRFHF</sequence>
<dbReference type="InterPro" id="IPR011335">
    <property type="entry name" value="Restrct_endonuc-II-like"/>
</dbReference>
<dbReference type="EMBL" id="JAATHJ010000052">
    <property type="protein sequence ID" value="NJP39370.1"/>
    <property type="molecule type" value="Genomic_DNA"/>
</dbReference>
<dbReference type="GO" id="GO:0009307">
    <property type="term" value="P:DNA restriction-modification system"/>
    <property type="evidence" value="ECO:0007669"/>
    <property type="project" value="InterPro"/>
</dbReference>
<dbReference type="InterPro" id="IPR011856">
    <property type="entry name" value="tRNA_endonuc-like_dom_sf"/>
</dbReference>
<dbReference type="PANTHER" id="PTHR30015:SF7">
    <property type="entry name" value="TYPE IV METHYL-DIRECTED RESTRICTION ENZYME ECOKMRR"/>
    <property type="match status" value="1"/>
</dbReference>
<dbReference type="SUPFAM" id="SSF52980">
    <property type="entry name" value="Restriction endonuclease-like"/>
    <property type="match status" value="1"/>
</dbReference>
<dbReference type="Gene3D" id="3.40.1350.10">
    <property type="match status" value="1"/>
</dbReference>
<keyword evidence="2" id="KW-0378">Hydrolase</keyword>